<dbReference type="STRING" id="1960309.SAMN03159343_1392"/>
<evidence type="ECO:0000259" key="2">
    <source>
        <dbReference type="Pfam" id="PF00857"/>
    </source>
</evidence>
<dbReference type="AlphaFoldDB" id="A0A1G4XTF4"/>
<dbReference type="GO" id="GO:0016787">
    <property type="term" value="F:hydrolase activity"/>
    <property type="evidence" value="ECO:0007669"/>
    <property type="project" value="UniProtKB-KW"/>
</dbReference>
<dbReference type="SUPFAM" id="SSF52499">
    <property type="entry name" value="Isochorismatase-like hydrolases"/>
    <property type="match status" value="1"/>
</dbReference>
<proteinExistence type="predicted"/>
<dbReference type="InterPro" id="IPR000868">
    <property type="entry name" value="Isochorismatase-like_dom"/>
</dbReference>
<evidence type="ECO:0000313" key="4">
    <source>
        <dbReference type="Proteomes" id="UP000198981"/>
    </source>
</evidence>
<dbReference type="InterPro" id="IPR050272">
    <property type="entry name" value="Isochorismatase-like_hydrls"/>
</dbReference>
<reference evidence="4" key="1">
    <citation type="submission" date="2016-10" db="EMBL/GenBank/DDBJ databases">
        <authorList>
            <person name="Varghese N."/>
            <person name="Submissions S."/>
        </authorList>
    </citation>
    <scope>NUCLEOTIDE SEQUENCE [LARGE SCALE GENOMIC DNA]</scope>
    <source>
        <strain evidence="4">DSM 45722</strain>
    </source>
</reference>
<protein>
    <submittedName>
        <fullName evidence="3">Maleamate amidohydrolase</fullName>
    </submittedName>
</protein>
<dbReference type="EMBL" id="FMUH01000002">
    <property type="protein sequence ID" value="SCX44300.1"/>
    <property type="molecule type" value="Genomic_DNA"/>
</dbReference>
<dbReference type="PANTHER" id="PTHR43540">
    <property type="entry name" value="PEROXYUREIDOACRYLATE/UREIDOACRYLATE AMIDOHYDROLASE-RELATED"/>
    <property type="match status" value="1"/>
</dbReference>
<accession>A0A1G4XTF4</accession>
<organism evidence="3 4">
    <name type="scientific">Klenkia marina</name>
    <dbReference type="NCBI Taxonomy" id="1960309"/>
    <lineage>
        <taxon>Bacteria</taxon>
        <taxon>Bacillati</taxon>
        <taxon>Actinomycetota</taxon>
        <taxon>Actinomycetes</taxon>
        <taxon>Geodermatophilales</taxon>
        <taxon>Geodermatophilaceae</taxon>
        <taxon>Klenkia</taxon>
    </lineage>
</organism>
<dbReference type="Pfam" id="PF00857">
    <property type="entry name" value="Isochorismatase"/>
    <property type="match status" value="1"/>
</dbReference>
<name>A0A1G4XTF4_9ACTN</name>
<dbReference type="RefSeq" id="WP_092801511.1">
    <property type="nucleotide sequence ID" value="NZ_FMUH01000002.1"/>
</dbReference>
<dbReference type="OrthoDB" id="7500697at2"/>
<evidence type="ECO:0000256" key="1">
    <source>
        <dbReference type="ARBA" id="ARBA00022801"/>
    </source>
</evidence>
<evidence type="ECO:0000313" key="3">
    <source>
        <dbReference type="EMBL" id="SCX44300.1"/>
    </source>
</evidence>
<dbReference type="PANTHER" id="PTHR43540:SF1">
    <property type="entry name" value="ISOCHORISMATASE HYDROLASE"/>
    <property type="match status" value="1"/>
</dbReference>
<dbReference type="InterPro" id="IPR036380">
    <property type="entry name" value="Isochorismatase-like_sf"/>
</dbReference>
<dbReference type="Gene3D" id="3.40.50.850">
    <property type="entry name" value="Isochorismatase-like"/>
    <property type="match status" value="1"/>
</dbReference>
<sequence length="201" mass="21197">MTAEPVRVGIGRLDTTERPGLVLVDCQNLFTLDPAVDEAAKACGRAAAAARALGVPVVWLRVLFDDDAELGPVWTAKAPALKQLRPGAELSEFDPRVGYADGEHVVTKKRASGFVRTELDDLLHDLDVHTLAVAGFTTAGCVRATVVDAASLDYAPVVLADAVADRSPAIHDAALVDLDARYADVVPDGAAWFRALGTSAR</sequence>
<dbReference type="Proteomes" id="UP000198981">
    <property type="component" value="Unassembled WGS sequence"/>
</dbReference>
<keyword evidence="1 3" id="KW-0378">Hydrolase</keyword>
<gene>
    <name evidence="3" type="ORF">SAMN03159343_1392</name>
</gene>
<keyword evidence="4" id="KW-1185">Reference proteome</keyword>
<feature type="domain" description="Isochorismatase-like" evidence="2">
    <location>
        <begin position="21"/>
        <end position="186"/>
    </location>
</feature>